<keyword evidence="1" id="KW-0812">Transmembrane</keyword>
<dbReference type="RefSeq" id="WP_270454876.1">
    <property type="nucleotide sequence ID" value="NZ_JADPIE010000007.1"/>
</dbReference>
<dbReference type="AlphaFoldDB" id="A0A931AZW4"/>
<dbReference type="Proteomes" id="UP000621436">
    <property type="component" value="Unassembled WGS sequence"/>
</dbReference>
<feature type="transmembrane region" description="Helical" evidence="1">
    <location>
        <begin position="81"/>
        <end position="103"/>
    </location>
</feature>
<evidence type="ECO:0000256" key="1">
    <source>
        <dbReference type="SAM" id="Phobius"/>
    </source>
</evidence>
<proteinExistence type="predicted"/>
<accession>A0A931AZW4</accession>
<feature type="transmembrane region" description="Helical" evidence="1">
    <location>
        <begin position="154"/>
        <end position="179"/>
    </location>
</feature>
<dbReference type="GO" id="GO:0140359">
    <property type="term" value="F:ABC-type transporter activity"/>
    <property type="evidence" value="ECO:0007669"/>
    <property type="project" value="InterPro"/>
</dbReference>
<keyword evidence="1" id="KW-0472">Membrane</keyword>
<feature type="transmembrane region" description="Helical" evidence="1">
    <location>
        <begin position="124"/>
        <end position="148"/>
    </location>
</feature>
<dbReference type="Pfam" id="PF12679">
    <property type="entry name" value="ABC2_membrane_2"/>
    <property type="match status" value="1"/>
</dbReference>
<name>A0A931AZW4_9FIRM</name>
<gene>
    <name evidence="2" type="ORF">I0Q91_12165</name>
</gene>
<sequence>MSLNKYKLLLKKEWANNRWKVLIVSAFLLVTATILVLQYPMVQRTLELGILDELPDWMTGGMEQQLNFHYYLADSWFDGSLAQYGTLLAVLLGMGVIGSEFQDGTLPFLLARPIKRTELFKKKLGFQIFIMTAFMIILTVYLGLFASFQGREIYLFRFIIALIPLGLKLLVAFLLTVNLSLLLKDQVKSGIFSLAIILAFWVAANLTPLYNIFYYYWANLADYYVTGSFPTIDTALLIILNTGLYGLALSRFKKMDI</sequence>
<organism evidence="2 3">
    <name type="scientific">Halonatronomonas betaini</name>
    <dbReference type="NCBI Taxonomy" id="2778430"/>
    <lineage>
        <taxon>Bacteria</taxon>
        <taxon>Bacillati</taxon>
        <taxon>Bacillota</taxon>
        <taxon>Clostridia</taxon>
        <taxon>Halanaerobiales</taxon>
        <taxon>Halarsenatibacteraceae</taxon>
        <taxon>Halonatronomonas</taxon>
    </lineage>
</organism>
<comment type="caution">
    <text evidence="2">The sequence shown here is derived from an EMBL/GenBank/DDBJ whole genome shotgun (WGS) entry which is preliminary data.</text>
</comment>
<protein>
    <submittedName>
        <fullName evidence="2">ABC transporter permease subunit</fullName>
    </submittedName>
</protein>
<keyword evidence="1" id="KW-1133">Transmembrane helix</keyword>
<feature type="transmembrane region" description="Helical" evidence="1">
    <location>
        <begin position="21"/>
        <end position="41"/>
    </location>
</feature>
<feature type="transmembrane region" description="Helical" evidence="1">
    <location>
        <begin position="223"/>
        <end position="248"/>
    </location>
</feature>
<dbReference type="EMBL" id="JADPIE010000007">
    <property type="protein sequence ID" value="MBF8437843.1"/>
    <property type="molecule type" value="Genomic_DNA"/>
</dbReference>
<dbReference type="GO" id="GO:0005886">
    <property type="term" value="C:plasma membrane"/>
    <property type="evidence" value="ECO:0007669"/>
    <property type="project" value="UniProtKB-SubCell"/>
</dbReference>
<evidence type="ECO:0000313" key="2">
    <source>
        <dbReference type="EMBL" id="MBF8437843.1"/>
    </source>
</evidence>
<evidence type="ECO:0000313" key="3">
    <source>
        <dbReference type="Proteomes" id="UP000621436"/>
    </source>
</evidence>
<keyword evidence="3" id="KW-1185">Reference proteome</keyword>
<feature type="transmembrane region" description="Helical" evidence="1">
    <location>
        <begin position="191"/>
        <end position="217"/>
    </location>
</feature>
<reference evidence="2" key="1">
    <citation type="submission" date="2020-11" db="EMBL/GenBank/DDBJ databases">
        <title>Halonatronomonas betainensis gen. nov., sp. nov. a novel haloalkaliphilic representative of the family Halanaerobiacae capable of betaine degradation.</title>
        <authorList>
            <person name="Boltyanskaya Y."/>
            <person name="Kevbrin V."/>
            <person name="Detkova E."/>
            <person name="Grouzdev D.S."/>
            <person name="Koziaeva V."/>
            <person name="Zhilina T."/>
        </authorList>
    </citation>
    <scope>NUCLEOTIDE SEQUENCE</scope>
    <source>
        <strain evidence="2">Z-7014</strain>
    </source>
</reference>